<feature type="region of interest" description="Disordered" evidence="1">
    <location>
        <begin position="11"/>
        <end position="30"/>
    </location>
</feature>
<evidence type="ECO:0000313" key="2">
    <source>
        <dbReference type="EMBL" id="KAF2031045.1"/>
    </source>
</evidence>
<reference evidence="2" key="1">
    <citation type="journal article" date="2020" name="Stud. Mycol.">
        <title>101 Dothideomycetes genomes: a test case for predicting lifestyles and emergence of pathogens.</title>
        <authorList>
            <person name="Haridas S."/>
            <person name="Albert R."/>
            <person name="Binder M."/>
            <person name="Bloem J."/>
            <person name="Labutti K."/>
            <person name="Salamov A."/>
            <person name="Andreopoulos B."/>
            <person name="Baker S."/>
            <person name="Barry K."/>
            <person name="Bills G."/>
            <person name="Bluhm B."/>
            <person name="Cannon C."/>
            <person name="Castanera R."/>
            <person name="Culley D."/>
            <person name="Daum C."/>
            <person name="Ezra D."/>
            <person name="Gonzalez J."/>
            <person name="Henrissat B."/>
            <person name="Kuo A."/>
            <person name="Liang C."/>
            <person name="Lipzen A."/>
            <person name="Lutzoni F."/>
            <person name="Magnuson J."/>
            <person name="Mondo S."/>
            <person name="Nolan M."/>
            <person name="Ohm R."/>
            <person name="Pangilinan J."/>
            <person name="Park H.-J."/>
            <person name="Ramirez L."/>
            <person name="Alfaro M."/>
            <person name="Sun H."/>
            <person name="Tritt A."/>
            <person name="Yoshinaga Y."/>
            <person name="Zwiers L.-H."/>
            <person name="Turgeon B."/>
            <person name="Goodwin S."/>
            <person name="Spatafora J."/>
            <person name="Crous P."/>
            <person name="Grigoriev I."/>
        </authorList>
    </citation>
    <scope>NUCLEOTIDE SEQUENCE</scope>
    <source>
        <strain evidence="2">CBS 110217</strain>
    </source>
</reference>
<proteinExistence type="predicted"/>
<gene>
    <name evidence="2" type="ORF">EK21DRAFT_63988</name>
</gene>
<name>A0A9P4HAQ7_9PLEO</name>
<comment type="caution">
    <text evidence="2">The sequence shown here is derived from an EMBL/GenBank/DDBJ whole genome shotgun (WGS) entry which is preliminary data.</text>
</comment>
<dbReference type="AlphaFoldDB" id="A0A9P4HAQ7"/>
<evidence type="ECO:0000313" key="3">
    <source>
        <dbReference type="Proteomes" id="UP000799777"/>
    </source>
</evidence>
<dbReference type="Proteomes" id="UP000799777">
    <property type="component" value="Unassembled WGS sequence"/>
</dbReference>
<sequence>MSGGPWLANVAHNPNINRDPPPPSLNAPPAGALPCNGGQVIVEQQHHQAPIYSPPIGIGIGGPAFGVGFGGIGAFPPVFPSIYPTPIGAMDPAFFGMAHGMQGPLAPIRTGNFLPGAHHGIGFGLHAASGMPFPPPPPGAIAGVVPPFMPAAPLWNGGGLAFGNIPAAGVGMGVTPGMGMGVGMSMMMGIGGNTMHTRPAPAAHDGNMGFPAQPEQQEVTQIAGGVPPGVTLVESAEHTIVIWLKGNVCPWLSPGAQFQVEPMQFTSTTGLNRLIQVLNNGLGPDECENMAVTECIELGNGMWEKGQTFKYNDAVSRVLTMKDAGWDNTRNRAGGQSLHLWCHRI</sequence>
<organism evidence="2 3">
    <name type="scientific">Setomelanomma holmii</name>
    <dbReference type="NCBI Taxonomy" id="210430"/>
    <lineage>
        <taxon>Eukaryota</taxon>
        <taxon>Fungi</taxon>
        <taxon>Dikarya</taxon>
        <taxon>Ascomycota</taxon>
        <taxon>Pezizomycotina</taxon>
        <taxon>Dothideomycetes</taxon>
        <taxon>Pleosporomycetidae</taxon>
        <taxon>Pleosporales</taxon>
        <taxon>Pleosporineae</taxon>
        <taxon>Phaeosphaeriaceae</taxon>
        <taxon>Setomelanomma</taxon>
    </lineage>
</organism>
<protein>
    <submittedName>
        <fullName evidence="2">Uncharacterized protein</fullName>
    </submittedName>
</protein>
<accession>A0A9P4HAQ7</accession>
<dbReference type="EMBL" id="ML978184">
    <property type="protein sequence ID" value="KAF2031045.1"/>
    <property type="molecule type" value="Genomic_DNA"/>
</dbReference>
<dbReference type="OrthoDB" id="10057496at2759"/>
<evidence type="ECO:0000256" key="1">
    <source>
        <dbReference type="SAM" id="MobiDB-lite"/>
    </source>
</evidence>
<keyword evidence="3" id="KW-1185">Reference proteome</keyword>